<keyword evidence="2" id="KW-0539">Nucleus</keyword>
<evidence type="ECO:0000313" key="4">
    <source>
        <dbReference type="EnsemblMetazoa" id="Aqu2.1.06480_001"/>
    </source>
</evidence>
<dbReference type="InterPro" id="IPR003891">
    <property type="entry name" value="Initiation_fac_eIF4g_MI"/>
</dbReference>
<dbReference type="KEGG" id="aqu:105315666"/>
<sequence length="307" mass="35251">MKFLLQVVSAIRTNNVRKIPQHDPTLLEHMKKVLRGLLSGSLNESQAINLSFSELLEASGKGGYWNTTKSLTDLSLTNSGSTPSGSGPAPVVDDGKDDKWIVSLSLEQQMNTDIRRTVFSVIMSSEDYVDAFEKLVKLRLKSIQEREIVFVIVHCSLQENPFNPFYGYLSQKLIKYKRDHQVTFQYCLWDHLKTLSSLTSTQRLNLQCLLSHLIRDRSLSLSVLRVVEYAGMSKVEVEFHKSLLVMIFSGLSDQQLTNFVCSMGENRKDFVKNLYHFVRKQSQEKNTKTSRNIFKRLEELLIETIEY</sequence>
<comment type="subcellular location">
    <subcellularLocation>
        <location evidence="1">Nucleus</location>
    </subcellularLocation>
</comment>
<dbReference type="SMART" id="SM00544">
    <property type="entry name" value="MA3"/>
    <property type="match status" value="1"/>
</dbReference>
<dbReference type="PANTHER" id="PTHR18034:SF4">
    <property type="entry name" value="NUCLEOLAR MIF4G DOMAIN-CONTAINING PROTEIN 1"/>
    <property type="match status" value="1"/>
</dbReference>
<gene>
    <name evidence="4" type="primary">105315666</name>
</gene>
<organism evidence="4">
    <name type="scientific">Amphimedon queenslandica</name>
    <name type="common">Sponge</name>
    <dbReference type="NCBI Taxonomy" id="400682"/>
    <lineage>
        <taxon>Eukaryota</taxon>
        <taxon>Metazoa</taxon>
        <taxon>Porifera</taxon>
        <taxon>Demospongiae</taxon>
        <taxon>Heteroscleromorpha</taxon>
        <taxon>Haplosclerida</taxon>
        <taxon>Niphatidae</taxon>
        <taxon>Amphimedon</taxon>
    </lineage>
</organism>
<dbReference type="EnsemblMetazoa" id="Aqu2.1.06480_001">
    <property type="protein sequence ID" value="Aqu2.1.06480_001"/>
    <property type="gene ID" value="Aqu2.1.06480"/>
</dbReference>
<protein>
    <recommendedName>
        <fullName evidence="3">MI domain-containing protein</fullName>
    </recommendedName>
</protein>
<dbReference type="GO" id="GO:0005730">
    <property type="term" value="C:nucleolus"/>
    <property type="evidence" value="ECO:0007669"/>
    <property type="project" value="TreeGrafter"/>
</dbReference>
<dbReference type="InParanoid" id="A0A1X7SWM1"/>
<dbReference type="PROSITE" id="PS51366">
    <property type="entry name" value="MI"/>
    <property type="match status" value="1"/>
</dbReference>
<proteinExistence type="predicted"/>
<reference evidence="5" key="1">
    <citation type="journal article" date="2010" name="Nature">
        <title>The Amphimedon queenslandica genome and the evolution of animal complexity.</title>
        <authorList>
            <person name="Srivastava M."/>
            <person name="Simakov O."/>
            <person name="Chapman J."/>
            <person name="Fahey B."/>
            <person name="Gauthier M.E."/>
            <person name="Mitros T."/>
            <person name="Richards G.S."/>
            <person name="Conaco C."/>
            <person name="Dacre M."/>
            <person name="Hellsten U."/>
            <person name="Larroux C."/>
            <person name="Putnam N.H."/>
            <person name="Stanke M."/>
            <person name="Adamska M."/>
            <person name="Darling A."/>
            <person name="Degnan S.M."/>
            <person name="Oakley T.H."/>
            <person name="Plachetzki D.C."/>
            <person name="Zhai Y."/>
            <person name="Adamski M."/>
            <person name="Calcino A."/>
            <person name="Cummins S.F."/>
            <person name="Goodstein D.M."/>
            <person name="Harris C."/>
            <person name="Jackson D.J."/>
            <person name="Leys S.P."/>
            <person name="Shu S."/>
            <person name="Woodcroft B.J."/>
            <person name="Vervoort M."/>
            <person name="Kosik K.S."/>
            <person name="Manning G."/>
            <person name="Degnan B.M."/>
            <person name="Rokhsar D.S."/>
        </authorList>
    </citation>
    <scope>NUCLEOTIDE SEQUENCE [LARGE SCALE GENOMIC DNA]</scope>
</reference>
<feature type="domain" description="MI" evidence="3">
    <location>
        <begin position="113"/>
        <end position="229"/>
    </location>
</feature>
<dbReference type="eggNOG" id="KOG2141">
    <property type="taxonomic scope" value="Eukaryota"/>
</dbReference>
<evidence type="ECO:0000259" key="3">
    <source>
        <dbReference type="PROSITE" id="PS51366"/>
    </source>
</evidence>
<dbReference type="STRING" id="400682.A0A1X7SWM1"/>
<dbReference type="GO" id="GO:0042274">
    <property type="term" value="P:ribosomal small subunit biogenesis"/>
    <property type="evidence" value="ECO:0007669"/>
    <property type="project" value="TreeGrafter"/>
</dbReference>
<dbReference type="Proteomes" id="UP000007879">
    <property type="component" value="Unassembled WGS sequence"/>
</dbReference>
<name>A0A1X7SWM1_AMPQE</name>
<evidence type="ECO:0000313" key="5">
    <source>
        <dbReference type="Proteomes" id="UP000007879"/>
    </source>
</evidence>
<reference evidence="4" key="2">
    <citation type="submission" date="2017-05" db="UniProtKB">
        <authorList>
            <consortium name="EnsemblMetazoa"/>
        </authorList>
    </citation>
    <scope>IDENTIFICATION</scope>
</reference>
<dbReference type="GO" id="GO:0003723">
    <property type="term" value="F:RNA binding"/>
    <property type="evidence" value="ECO:0007669"/>
    <property type="project" value="TreeGrafter"/>
</dbReference>
<dbReference type="InterPro" id="IPR050781">
    <property type="entry name" value="CWC22_splicing_factor"/>
</dbReference>
<accession>A0A1X7SWM1</accession>
<dbReference type="OrthoDB" id="10260961at2759"/>
<dbReference type="EnsemblMetazoa" id="XM_020006914.1">
    <property type="protein sequence ID" value="XP_019862473.1"/>
    <property type="gene ID" value="LOC105315666"/>
</dbReference>
<evidence type="ECO:0000256" key="1">
    <source>
        <dbReference type="ARBA" id="ARBA00004123"/>
    </source>
</evidence>
<keyword evidence="5" id="KW-1185">Reference proteome</keyword>
<dbReference type="AlphaFoldDB" id="A0A1X7SWM1"/>
<evidence type="ECO:0000256" key="2">
    <source>
        <dbReference type="ARBA" id="ARBA00023242"/>
    </source>
</evidence>
<dbReference type="Pfam" id="PF02847">
    <property type="entry name" value="MA3"/>
    <property type="match status" value="1"/>
</dbReference>
<dbReference type="PANTHER" id="PTHR18034">
    <property type="entry name" value="CELL CYCLE CONTROL PROTEIN CWF22-RELATED"/>
    <property type="match status" value="1"/>
</dbReference>